<dbReference type="GO" id="GO:0003700">
    <property type="term" value="F:DNA-binding transcription factor activity"/>
    <property type="evidence" value="ECO:0007669"/>
    <property type="project" value="TreeGrafter"/>
</dbReference>
<organism evidence="4">
    <name type="scientific">Sinorhizobium medicae</name>
    <dbReference type="NCBI Taxonomy" id="110321"/>
    <lineage>
        <taxon>Bacteria</taxon>
        <taxon>Pseudomonadati</taxon>
        <taxon>Pseudomonadota</taxon>
        <taxon>Alphaproteobacteria</taxon>
        <taxon>Hyphomicrobiales</taxon>
        <taxon>Rhizobiaceae</taxon>
        <taxon>Sinorhizobium/Ensifer group</taxon>
        <taxon>Sinorhizobium</taxon>
    </lineage>
</organism>
<dbReference type="EMBL" id="CABFNB010000011">
    <property type="protein sequence ID" value="VTZ59450.1"/>
    <property type="molecule type" value="Genomic_DNA"/>
</dbReference>
<dbReference type="PANTHER" id="PTHR30055:SF239">
    <property type="entry name" value="TRANSCRIPTIONAL REGULATORY PROTEIN"/>
    <property type="match status" value="1"/>
</dbReference>
<reference evidence="4" key="1">
    <citation type="submission" date="2019-06" db="EMBL/GenBank/DDBJ databases">
        <authorList>
            <person name="Le Quere A."/>
            <person name="Colella S."/>
        </authorList>
    </citation>
    <scope>NUCLEOTIDE SEQUENCE</scope>
    <source>
        <strain evidence="4">EmedicaeMD41</strain>
    </source>
</reference>
<dbReference type="Proteomes" id="UP000507954">
    <property type="component" value="Unassembled WGS sequence"/>
</dbReference>
<evidence type="ECO:0000256" key="2">
    <source>
        <dbReference type="PROSITE-ProRule" id="PRU00335"/>
    </source>
</evidence>
<dbReference type="SUPFAM" id="SSF46689">
    <property type="entry name" value="Homeodomain-like"/>
    <property type="match status" value="1"/>
</dbReference>
<dbReference type="InterPro" id="IPR001647">
    <property type="entry name" value="HTH_TetR"/>
</dbReference>
<dbReference type="Pfam" id="PF00440">
    <property type="entry name" value="TetR_N"/>
    <property type="match status" value="1"/>
</dbReference>
<dbReference type="GO" id="GO:0000976">
    <property type="term" value="F:transcription cis-regulatory region binding"/>
    <property type="evidence" value="ECO:0007669"/>
    <property type="project" value="TreeGrafter"/>
</dbReference>
<dbReference type="PROSITE" id="PS50977">
    <property type="entry name" value="HTH_TETR_2"/>
    <property type="match status" value="1"/>
</dbReference>
<evidence type="ECO:0000259" key="3">
    <source>
        <dbReference type="PROSITE" id="PS50977"/>
    </source>
</evidence>
<evidence type="ECO:0000313" key="4">
    <source>
        <dbReference type="EMBL" id="VTZ59450.1"/>
    </source>
</evidence>
<dbReference type="InterPro" id="IPR009057">
    <property type="entry name" value="Homeodomain-like_sf"/>
</dbReference>
<sequence>MPLLPFGKESHLTRKAKELTRNDWVLAGLAALAEGGIDSVRVERLAKSLNVSKGSFYWHFSDRSDLLSALLDLWEKDFTAQLIANVAAQPTPRARLLALAEEALDASMDGVDVAQAEGAFSAWAVLEPAAAVRVRAIEAQRIGYLVRELSLMGADTAQAELLAKGIYLALLGVFSARRYNPALAEDAVFRRIVTLALDAVERRRR</sequence>
<name>A0A508WPQ0_9HYPH</name>
<gene>
    <name evidence="4" type="ORF">EMEDMD4_1080028</name>
</gene>
<dbReference type="Gene3D" id="1.10.357.10">
    <property type="entry name" value="Tetracycline Repressor, domain 2"/>
    <property type="match status" value="1"/>
</dbReference>
<dbReference type="InterPro" id="IPR050109">
    <property type="entry name" value="HTH-type_TetR-like_transc_reg"/>
</dbReference>
<accession>A0A508WPQ0</accession>
<feature type="domain" description="HTH tetR-type" evidence="3">
    <location>
        <begin position="18"/>
        <end position="78"/>
    </location>
</feature>
<protein>
    <submittedName>
        <fullName evidence="4">Transcriptional regulator, TetR family</fullName>
    </submittedName>
</protein>
<proteinExistence type="predicted"/>
<evidence type="ECO:0000256" key="1">
    <source>
        <dbReference type="ARBA" id="ARBA00023125"/>
    </source>
</evidence>
<keyword evidence="1 2" id="KW-0238">DNA-binding</keyword>
<feature type="DNA-binding region" description="H-T-H motif" evidence="2">
    <location>
        <begin position="41"/>
        <end position="60"/>
    </location>
</feature>
<dbReference type="AlphaFoldDB" id="A0A508WPQ0"/>
<dbReference type="PANTHER" id="PTHR30055">
    <property type="entry name" value="HTH-TYPE TRANSCRIPTIONAL REGULATOR RUTR"/>
    <property type="match status" value="1"/>
</dbReference>